<organism evidence="2">
    <name type="scientific">Candidatus Nitricoxidivorans perseverans</name>
    <dbReference type="NCBI Taxonomy" id="2975601"/>
    <lineage>
        <taxon>Bacteria</taxon>
        <taxon>Pseudomonadati</taxon>
        <taxon>Pseudomonadota</taxon>
        <taxon>Betaproteobacteria</taxon>
        <taxon>Nitrosomonadales</taxon>
        <taxon>Sterolibacteriaceae</taxon>
        <taxon>Candidatus Nitricoxidivorans</taxon>
    </lineage>
</organism>
<dbReference type="GO" id="GO:0006935">
    <property type="term" value="P:chemotaxis"/>
    <property type="evidence" value="ECO:0007669"/>
    <property type="project" value="InterPro"/>
</dbReference>
<dbReference type="EMBL" id="CP107246">
    <property type="protein sequence ID" value="WIM04628.1"/>
    <property type="molecule type" value="Genomic_DNA"/>
</dbReference>
<feature type="domain" description="CheW-like" evidence="1">
    <location>
        <begin position="27"/>
        <end position="165"/>
    </location>
</feature>
<gene>
    <name evidence="2" type="ORF">OHM77_07910</name>
</gene>
<dbReference type="InterPro" id="IPR002545">
    <property type="entry name" value="CheW-lke_dom"/>
</dbReference>
<reference evidence="2" key="1">
    <citation type="journal article" date="2023" name="Nat. Microbiol.">
        <title>Enrichment and characterization of a nitric oxide-reducing microbial community in a continuous bioreactor.</title>
        <authorList>
            <person name="Garrido-Amador P."/>
            <person name="Stortenbeker N."/>
            <person name="Wessels H.J.C.T."/>
            <person name="Speth D.R."/>
            <person name="Garcia-Heredia I."/>
            <person name="Kartal B."/>
        </authorList>
    </citation>
    <scope>NUCLEOTIDE SEQUENCE</scope>
    <source>
        <strain evidence="2">MAG1</strain>
    </source>
</reference>
<evidence type="ECO:0000313" key="2">
    <source>
        <dbReference type="EMBL" id="WIM04628.1"/>
    </source>
</evidence>
<dbReference type="GO" id="GO:0005829">
    <property type="term" value="C:cytosol"/>
    <property type="evidence" value="ECO:0007669"/>
    <property type="project" value="TreeGrafter"/>
</dbReference>
<dbReference type="AlphaFoldDB" id="A0AA49FJ37"/>
<sequence>MAKRISLREFQESLARRLTSAQRGETARALLGVESGTDHWLIDLSDSGEVVPLPPLTPVPLTRHWFSGIANVRGTLYSVVDLSAFRGGEPARRNSDARLLLVGARHGTHSALLVDRTLGLKALDGFAVEPAADGAPAWTGERHIDAQGHRWTRLNLKALLDDPEFLDIGL</sequence>
<accession>A0AA49FJ37</accession>
<protein>
    <submittedName>
        <fullName evidence="2">Chemotaxis protein CheW</fullName>
    </submittedName>
</protein>
<dbReference type="KEGG" id="npv:OHM77_07910"/>
<dbReference type="InterPro" id="IPR039315">
    <property type="entry name" value="CheW"/>
</dbReference>
<evidence type="ECO:0000259" key="1">
    <source>
        <dbReference type="PROSITE" id="PS50851"/>
    </source>
</evidence>
<dbReference type="Pfam" id="PF01584">
    <property type="entry name" value="CheW"/>
    <property type="match status" value="1"/>
</dbReference>
<dbReference type="Gene3D" id="2.40.50.180">
    <property type="entry name" value="CheA-289, Domain 4"/>
    <property type="match status" value="1"/>
</dbReference>
<dbReference type="InterPro" id="IPR036061">
    <property type="entry name" value="CheW-like_dom_sf"/>
</dbReference>
<dbReference type="PANTHER" id="PTHR22617:SF43">
    <property type="entry name" value="PROTEIN PILI"/>
    <property type="match status" value="1"/>
</dbReference>
<dbReference type="PANTHER" id="PTHR22617">
    <property type="entry name" value="CHEMOTAXIS SENSOR HISTIDINE KINASE-RELATED"/>
    <property type="match status" value="1"/>
</dbReference>
<name>A0AA49FJ37_9PROT</name>
<dbReference type="PROSITE" id="PS50851">
    <property type="entry name" value="CHEW"/>
    <property type="match status" value="1"/>
</dbReference>
<dbReference type="GO" id="GO:0007165">
    <property type="term" value="P:signal transduction"/>
    <property type="evidence" value="ECO:0007669"/>
    <property type="project" value="InterPro"/>
</dbReference>
<proteinExistence type="predicted"/>
<dbReference type="SMART" id="SM00260">
    <property type="entry name" value="CheW"/>
    <property type="match status" value="1"/>
</dbReference>
<dbReference type="SUPFAM" id="SSF50341">
    <property type="entry name" value="CheW-like"/>
    <property type="match status" value="1"/>
</dbReference>
<dbReference type="Proteomes" id="UP001234916">
    <property type="component" value="Chromosome"/>
</dbReference>